<dbReference type="AlphaFoldDB" id="A0A7S4SV70"/>
<protein>
    <submittedName>
        <fullName evidence="2">Uncharacterized protein</fullName>
    </submittedName>
</protein>
<gene>
    <name evidence="2" type="ORF">AMON00008_LOCUS56997</name>
</gene>
<keyword evidence="1" id="KW-1133">Transmembrane helix</keyword>
<sequence length="345" mass="35812">MVASRLAAVPAEGHLRTAAGNTSALRGHEAGVSARALQAAASVEVFYKVNCPQCVEFVRGAVLPLTEALLPGVQLTLLPMIEPPGGPQECLASELCRRALAPLCALRSTLPQPTPANAPALAPAVKFVSCHLIHTGGGAGITGDIVSECAGYALLDAEELQACADGPEVFNTMYSDAYIDTILGAVNRLRTGGFPEHIGMPLVFLNGNLLECAGNSCYGVKHPNGVIPLAQPGTLLQLACSKLHPKPQICISIEGFSAPPAPVAARTRDCEECVEIGASHWPRQARRDHSLPLLVAAAAALPLAGLLILVAWRRAWGCPCCGTTLQSGGKAAVVHLSGSAREPVE</sequence>
<evidence type="ECO:0000313" key="2">
    <source>
        <dbReference type="EMBL" id="CAE4656672.1"/>
    </source>
</evidence>
<feature type="transmembrane region" description="Helical" evidence="1">
    <location>
        <begin position="291"/>
        <end position="312"/>
    </location>
</feature>
<keyword evidence="1" id="KW-0472">Membrane</keyword>
<organism evidence="2">
    <name type="scientific">Alexandrium monilatum</name>
    <dbReference type="NCBI Taxonomy" id="311494"/>
    <lineage>
        <taxon>Eukaryota</taxon>
        <taxon>Sar</taxon>
        <taxon>Alveolata</taxon>
        <taxon>Dinophyceae</taxon>
        <taxon>Gonyaulacales</taxon>
        <taxon>Pyrocystaceae</taxon>
        <taxon>Alexandrium</taxon>
    </lineage>
</organism>
<evidence type="ECO:0000256" key="1">
    <source>
        <dbReference type="SAM" id="Phobius"/>
    </source>
</evidence>
<name>A0A7S4SV70_9DINO</name>
<accession>A0A7S4SV70</accession>
<keyword evidence="1" id="KW-0812">Transmembrane</keyword>
<reference evidence="2" key="1">
    <citation type="submission" date="2021-01" db="EMBL/GenBank/DDBJ databases">
        <authorList>
            <person name="Corre E."/>
            <person name="Pelletier E."/>
            <person name="Niang G."/>
            <person name="Scheremetjew M."/>
            <person name="Finn R."/>
            <person name="Kale V."/>
            <person name="Holt S."/>
            <person name="Cochrane G."/>
            <person name="Meng A."/>
            <person name="Brown T."/>
            <person name="Cohen L."/>
        </authorList>
    </citation>
    <scope>NUCLEOTIDE SEQUENCE</scope>
    <source>
        <strain evidence="2">CCMP3105</strain>
    </source>
</reference>
<dbReference type="EMBL" id="HBNR01079837">
    <property type="protein sequence ID" value="CAE4656672.1"/>
    <property type="molecule type" value="Transcribed_RNA"/>
</dbReference>
<proteinExistence type="predicted"/>